<dbReference type="InterPro" id="IPR000073">
    <property type="entry name" value="AB_hydrolase_1"/>
</dbReference>
<dbReference type="InterPro" id="IPR050266">
    <property type="entry name" value="AB_hydrolase_sf"/>
</dbReference>
<dbReference type="PANTHER" id="PTHR43798">
    <property type="entry name" value="MONOACYLGLYCEROL LIPASE"/>
    <property type="match status" value="1"/>
</dbReference>
<gene>
    <name evidence="2" type="primary">dhaA_1</name>
    <name evidence="2" type="ORF">NCTC10485_00794</name>
</gene>
<dbReference type="GO" id="GO:0016020">
    <property type="term" value="C:membrane"/>
    <property type="evidence" value="ECO:0007669"/>
    <property type="project" value="TreeGrafter"/>
</dbReference>
<evidence type="ECO:0000313" key="2">
    <source>
        <dbReference type="EMBL" id="VEG45839.1"/>
    </source>
</evidence>
<dbReference type="Pfam" id="PF00561">
    <property type="entry name" value="Abhydrolase_1"/>
    <property type="match status" value="1"/>
</dbReference>
<organism evidence="2 3">
    <name type="scientific">Mycolicibacterium chitae</name>
    <name type="common">Mycobacterium chitae</name>
    <dbReference type="NCBI Taxonomy" id="1792"/>
    <lineage>
        <taxon>Bacteria</taxon>
        <taxon>Bacillati</taxon>
        <taxon>Actinomycetota</taxon>
        <taxon>Actinomycetes</taxon>
        <taxon>Mycobacteriales</taxon>
        <taxon>Mycobacteriaceae</taxon>
        <taxon>Mycolicibacterium</taxon>
    </lineage>
</organism>
<name>A0A3S4RAL3_MYCCI</name>
<dbReference type="PANTHER" id="PTHR43798:SF24">
    <property type="entry name" value="CIS-3-ALKYL-4-ALKYLOXETAN-2-ONE DECARBOXYLASE"/>
    <property type="match status" value="1"/>
</dbReference>
<dbReference type="EC" id="3.8.1.5" evidence="2"/>
<sequence length="289" mass="31366">MTVAQRPGWVDDKLFPFESRFLDVDGNSVHYVDEGAGPTLLFLHGNPTWSFVYRDVIAALRNEFRCVAIDYPGFGLSAARSGYRFLPLEHARVTAAVIEALGLSGITLVVHDWGGPIGLAAAQQHPAAVDRLVVANTAAWPIDALRVQVMSHVVGGPIGRLLIRQLNLFVNAMIPAGHRLTKLSAEEMAHYRQALDSPARREGSAVFPREITGSRAFLADVEAGLPSLAALPALIIWGDGDIAFGDEELRRWESILADHQTVVVEGAGHFVQSDAPARFAAAIRDWYGS</sequence>
<dbReference type="PRINTS" id="PR00412">
    <property type="entry name" value="EPOXHYDRLASE"/>
</dbReference>
<dbReference type="SUPFAM" id="SSF53474">
    <property type="entry name" value="alpha/beta-Hydrolases"/>
    <property type="match status" value="1"/>
</dbReference>
<dbReference type="OrthoDB" id="812569at2"/>
<dbReference type="PRINTS" id="PR00111">
    <property type="entry name" value="ABHYDROLASE"/>
</dbReference>
<protein>
    <submittedName>
        <fullName evidence="2">Haloalkane dehalogenase</fullName>
        <ecNumber evidence="2">3.8.1.5</ecNumber>
    </submittedName>
</protein>
<dbReference type="AlphaFoldDB" id="A0A3S4RAL3"/>
<dbReference type="Proteomes" id="UP000282551">
    <property type="component" value="Chromosome"/>
</dbReference>
<accession>A0A3S4RAL3</accession>
<feature type="domain" description="AB hydrolase-1" evidence="1">
    <location>
        <begin position="38"/>
        <end position="276"/>
    </location>
</feature>
<dbReference type="InterPro" id="IPR029058">
    <property type="entry name" value="AB_hydrolase_fold"/>
</dbReference>
<dbReference type="GO" id="GO:0018786">
    <property type="term" value="F:haloalkane dehalogenase activity"/>
    <property type="evidence" value="ECO:0007669"/>
    <property type="project" value="UniProtKB-EC"/>
</dbReference>
<dbReference type="InterPro" id="IPR000639">
    <property type="entry name" value="Epox_hydrolase-like"/>
</dbReference>
<dbReference type="RefSeq" id="WP_126332535.1">
    <property type="nucleotide sequence ID" value="NZ_AP022604.1"/>
</dbReference>
<proteinExistence type="predicted"/>
<evidence type="ECO:0000313" key="3">
    <source>
        <dbReference type="Proteomes" id="UP000282551"/>
    </source>
</evidence>
<keyword evidence="2" id="KW-0378">Hydrolase</keyword>
<evidence type="ECO:0000259" key="1">
    <source>
        <dbReference type="Pfam" id="PF00561"/>
    </source>
</evidence>
<reference evidence="2 3" key="1">
    <citation type="submission" date="2018-12" db="EMBL/GenBank/DDBJ databases">
        <authorList>
            <consortium name="Pathogen Informatics"/>
        </authorList>
    </citation>
    <scope>NUCLEOTIDE SEQUENCE [LARGE SCALE GENOMIC DNA]</scope>
    <source>
        <strain evidence="2 3">NCTC10485</strain>
    </source>
</reference>
<keyword evidence="3" id="KW-1185">Reference proteome</keyword>
<dbReference type="Gene3D" id="3.40.50.1820">
    <property type="entry name" value="alpha/beta hydrolase"/>
    <property type="match status" value="1"/>
</dbReference>
<dbReference type="EMBL" id="LR134355">
    <property type="protein sequence ID" value="VEG45839.1"/>
    <property type="molecule type" value="Genomic_DNA"/>
</dbReference>